<name>A0A9N7V528_PLEPL</name>
<dbReference type="Proteomes" id="UP001153269">
    <property type="component" value="Unassembled WGS sequence"/>
</dbReference>
<evidence type="ECO:0000313" key="2">
    <source>
        <dbReference type="Proteomes" id="UP001153269"/>
    </source>
</evidence>
<keyword evidence="2" id="KW-1185">Reference proteome</keyword>
<accession>A0A9N7V528</accession>
<sequence length="86" mass="9778">MALHVAFVRCNQERSHTCSQCQSTKINTLCFVYYLFDVGANRLVFTWWSEPTHPLNIVFHLNQWNGDIVRLSGATSGSLVSFRGSL</sequence>
<reference evidence="1" key="1">
    <citation type="submission" date="2020-03" db="EMBL/GenBank/DDBJ databases">
        <authorList>
            <person name="Weist P."/>
        </authorList>
    </citation>
    <scope>NUCLEOTIDE SEQUENCE</scope>
</reference>
<dbReference type="AlphaFoldDB" id="A0A9N7V528"/>
<proteinExistence type="predicted"/>
<comment type="caution">
    <text evidence="1">The sequence shown here is derived from an EMBL/GenBank/DDBJ whole genome shotgun (WGS) entry which is preliminary data.</text>
</comment>
<protein>
    <submittedName>
        <fullName evidence="1">Uncharacterized protein</fullName>
    </submittedName>
</protein>
<evidence type="ECO:0000313" key="1">
    <source>
        <dbReference type="EMBL" id="CAB1442769.1"/>
    </source>
</evidence>
<organism evidence="1 2">
    <name type="scientific">Pleuronectes platessa</name>
    <name type="common">European plaice</name>
    <dbReference type="NCBI Taxonomy" id="8262"/>
    <lineage>
        <taxon>Eukaryota</taxon>
        <taxon>Metazoa</taxon>
        <taxon>Chordata</taxon>
        <taxon>Craniata</taxon>
        <taxon>Vertebrata</taxon>
        <taxon>Euteleostomi</taxon>
        <taxon>Actinopterygii</taxon>
        <taxon>Neopterygii</taxon>
        <taxon>Teleostei</taxon>
        <taxon>Neoteleostei</taxon>
        <taxon>Acanthomorphata</taxon>
        <taxon>Carangaria</taxon>
        <taxon>Pleuronectiformes</taxon>
        <taxon>Pleuronectoidei</taxon>
        <taxon>Pleuronectidae</taxon>
        <taxon>Pleuronectes</taxon>
    </lineage>
</organism>
<gene>
    <name evidence="1" type="ORF">PLEPLA_LOCUS30488</name>
</gene>
<dbReference type="EMBL" id="CADEAL010002913">
    <property type="protein sequence ID" value="CAB1442769.1"/>
    <property type="molecule type" value="Genomic_DNA"/>
</dbReference>